<accession>A0A8S9ZNW5</accession>
<gene>
    <name evidence="1" type="ORF">Mgra_00005582</name>
</gene>
<organism evidence="1 2">
    <name type="scientific">Meloidogyne graminicola</name>
    <dbReference type="NCBI Taxonomy" id="189291"/>
    <lineage>
        <taxon>Eukaryota</taxon>
        <taxon>Metazoa</taxon>
        <taxon>Ecdysozoa</taxon>
        <taxon>Nematoda</taxon>
        <taxon>Chromadorea</taxon>
        <taxon>Rhabditida</taxon>
        <taxon>Tylenchina</taxon>
        <taxon>Tylenchomorpha</taxon>
        <taxon>Tylenchoidea</taxon>
        <taxon>Meloidogynidae</taxon>
        <taxon>Meloidogyninae</taxon>
        <taxon>Meloidogyne</taxon>
    </lineage>
</organism>
<reference evidence="1" key="1">
    <citation type="journal article" date="2020" name="Ecol. Evol.">
        <title>Genome structure and content of the rice root-knot nematode (Meloidogyne graminicola).</title>
        <authorList>
            <person name="Phan N.T."/>
            <person name="Danchin E.G.J."/>
            <person name="Klopp C."/>
            <person name="Perfus-Barbeoch L."/>
            <person name="Kozlowski D.K."/>
            <person name="Koutsovoulos G.D."/>
            <person name="Lopez-Roques C."/>
            <person name="Bouchez O."/>
            <person name="Zahm M."/>
            <person name="Besnard G."/>
            <person name="Bellafiore S."/>
        </authorList>
    </citation>
    <scope>NUCLEOTIDE SEQUENCE</scope>
    <source>
        <strain evidence="1">VN-18</strain>
    </source>
</reference>
<evidence type="ECO:0000313" key="1">
    <source>
        <dbReference type="EMBL" id="KAF7634985.1"/>
    </source>
</evidence>
<dbReference type="EMBL" id="JABEBT010000048">
    <property type="protein sequence ID" value="KAF7634985.1"/>
    <property type="molecule type" value="Genomic_DNA"/>
</dbReference>
<comment type="caution">
    <text evidence="1">The sequence shown here is derived from an EMBL/GenBank/DDBJ whole genome shotgun (WGS) entry which is preliminary data.</text>
</comment>
<evidence type="ECO:0000313" key="2">
    <source>
        <dbReference type="Proteomes" id="UP000605970"/>
    </source>
</evidence>
<keyword evidence="2" id="KW-1185">Reference proteome</keyword>
<name>A0A8S9ZNW5_9BILA</name>
<sequence length="69" mass="7671">MVMVIDHVVVINFMIQINKNAVVIRLSTKIFIAAMAKVLAYKINGVIKETGVVIIAAIVEEEDLEFNNI</sequence>
<protein>
    <submittedName>
        <fullName evidence="1">Uncharacterized protein</fullName>
    </submittedName>
</protein>
<dbReference type="AlphaFoldDB" id="A0A8S9ZNW5"/>
<dbReference type="Proteomes" id="UP000605970">
    <property type="component" value="Unassembled WGS sequence"/>
</dbReference>
<proteinExistence type="predicted"/>